<protein>
    <submittedName>
        <fullName evidence="1">Uncharacterized protein</fullName>
    </submittedName>
</protein>
<sequence length="96" mass="10733">MSKNPAQPKPSEPGLFVNFDPPKFTTWTHIATAVEQPDMGNEIGKFLQSEQQPTLHDIECQLTPRQKVSKKTQTIMAKVLKAITGIHISVINFYIG</sequence>
<name>A0A5J4VXT9_9EUKA</name>
<comment type="caution">
    <text evidence="1">The sequence shown here is derived from an EMBL/GenBank/DDBJ whole genome shotgun (WGS) entry which is preliminary data.</text>
</comment>
<accession>A0A5J4VXT9</accession>
<proteinExistence type="predicted"/>
<evidence type="ECO:0000313" key="1">
    <source>
        <dbReference type="EMBL" id="KAA6387388.1"/>
    </source>
</evidence>
<dbReference type="AlphaFoldDB" id="A0A5J4VXT9"/>
<evidence type="ECO:0000313" key="2">
    <source>
        <dbReference type="Proteomes" id="UP000324800"/>
    </source>
</evidence>
<organism evidence="1 2">
    <name type="scientific">Streblomastix strix</name>
    <dbReference type="NCBI Taxonomy" id="222440"/>
    <lineage>
        <taxon>Eukaryota</taxon>
        <taxon>Metamonada</taxon>
        <taxon>Preaxostyla</taxon>
        <taxon>Oxymonadida</taxon>
        <taxon>Streblomastigidae</taxon>
        <taxon>Streblomastix</taxon>
    </lineage>
</organism>
<gene>
    <name evidence="1" type="ORF">EZS28_017086</name>
</gene>
<reference evidence="1 2" key="1">
    <citation type="submission" date="2019-03" db="EMBL/GenBank/DDBJ databases">
        <title>Single cell metagenomics reveals metabolic interactions within the superorganism composed of flagellate Streblomastix strix and complex community of Bacteroidetes bacteria on its surface.</title>
        <authorList>
            <person name="Treitli S.C."/>
            <person name="Kolisko M."/>
            <person name="Husnik F."/>
            <person name="Keeling P."/>
            <person name="Hampl V."/>
        </authorList>
    </citation>
    <scope>NUCLEOTIDE SEQUENCE [LARGE SCALE GENOMIC DNA]</scope>
    <source>
        <strain evidence="1">ST1C</strain>
    </source>
</reference>
<dbReference type="EMBL" id="SNRW01004396">
    <property type="protein sequence ID" value="KAA6387388.1"/>
    <property type="molecule type" value="Genomic_DNA"/>
</dbReference>
<dbReference type="Proteomes" id="UP000324800">
    <property type="component" value="Unassembled WGS sequence"/>
</dbReference>